<name>A0A9D4VJ88_PEA</name>
<dbReference type="AlphaFoldDB" id="A0A9D4VJ88"/>
<evidence type="ECO:0000313" key="3">
    <source>
        <dbReference type="Proteomes" id="UP001058974"/>
    </source>
</evidence>
<organism evidence="2 3">
    <name type="scientific">Pisum sativum</name>
    <name type="common">Garden pea</name>
    <name type="synonym">Lathyrus oleraceus</name>
    <dbReference type="NCBI Taxonomy" id="3888"/>
    <lineage>
        <taxon>Eukaryota</taxon>
        <taxon>Viridiplantae</taxon>
        <taxon>Streptophyta</taxon>
        <taxon>Embryophyta</taxon>
        <taxon>Tracheophyta</taxon>
        <taxon>Spermatophyta</taxon>
        <taxon>Magnoliopsida</taxon>
        <taxon>eudicotyledons</taxon>
        <taxon>Gunneridae</taxon>
        <taxon>Pentapetalae</taxon>
        <taxon>rosids</taxon>
        <taxon>fabids</taxon>
        <taxon>Fabales</taxon>
        <taxon>Fabaceae</taxon>
        <taxon>Papilionoideae</taxon>
        <taxon>50 kb inversion clade</taxon>
        <taxon>NPAAA clade</taxon>
        <taxon>Hologalegina</taxon>
        <taxon>IRL clade</taxon>
        <taxon>Fabeae</taxon>
        <taxon>Lathyrus</taxon>
    </lineage>
</organism>
<dbReference type="EMBL" id="JAMSHJ010000007">
    <property type="protein sequence ID" value="KAI5384958.1"/>
    <property type="molecule type" value="Genomic_DNA"/>
</dbReference>
<dbReference type="Proteomes" id="UP001058974">
    <property type="component" value="Chromosome 7"/>
</dbReference>
<dbReference type="Gramene" id="Psat7g070160.1">
    <property type="protein sequence ID" value="Psat7g070160.1.cds"/>
    <property type="gene ID" value="Psat7g070160"/>
</dbReference>
<accession>A0A9D4VJ88</accession>
<evidence type="ECO:0000256" key="1">
    <source>
        <dbReference type="SAM" id="MobiDB-lite"/>
    </source>
</evidence>
<feature type="compositionally biased region" description="Low complexity" evidence="1">
    <location>
        <begin position="323"/>
        <end position="333"/>
    </location>
</feature>
<dbReference type="OrthoDB" id="677721at2759"/>
<proteinExistence type="predicted"/>
<dbReference type="Gramene" id="Psat07G0181100-T1">
    <property type="protein sequence ID" value="KAI5384958.1"/>
    <property type="gene ID" value="KIW84_071811"/>
</dbReference>
<feature type="region of interest" description="Disordered" evidence="1">
    <location>
        <begin position="323"/>
        <end position="382"/>
    </location>
</feature>
<reference evidence="2 3" key="1">
    <citation type="journal article" date="2022" name="Nat. Genet.">
        <title>Improved pea reference genome and pan-genome highlight genomic features and evolutionary characteristics.</title>
        <authorList>
            <person name="Yang T."/>
            <person name="Liu R."/>
            <person name="Luo Y."/>
            <person name="Hu S."/>
            <person name="Wang D."/>
            <person name="Wang C."/>
            <person name="Pandey M.K."/>
            <person name="Ge S."/>
            <person name="Xu Q."/>
            <person name="Li N."/>
            <person name="Li G."/>
            <person name="Huang Y."/>
            <person name="Saxena R.K."/>
            <person name="Ji Y."/>
            <person name="Li M."/>
            <person name="Yan X."/>
            <person name="He Y."/>
            <person name="Liu Y."/>
            <person name="Wang X."/>
            <person name="Xiang C."/>
            <person name="Varshney R.K."/>
            <person name="Ding H."/>
            <person name="Gao S."/>
            <person name="Zong X."/>
        </authorList>
    </citation>
    <scope>NUCLEOTIDE SEQUENCE [LARGE SCALE GENOMIC DNA]</scope>
    <source>
        <strain evidence="2 3">cv. Zhongwan 6</strain>
    </source>
</reference>
<dbReference type="PANTHER" id="PTHR33671">
    <property type="entry name" value="N-METHYLTRANSFERASE, PUTATIVE (DUF688)-RELATED"/>
    <property type="match status" value="1"/>
</dbReference>
<feature type="region of interest" description="Disordered" evidence="1">
    <location>
        <begin position="281"/>
        <end position="303"/>
    </location>
</feature>
<feature type="compositionally biased region" description="Polar residues" evidence="1">
    <location>
        <begin position="334"/>
        <end position="369"/>
    </location>
</feature>
<dbReference type="Pfam" id="PF05097">
    <property type="entry name" value="DUF688"/>
    <property type="match status" value="1"/>
</dbReference>
<dbReference type="InterPro" id="IPR007789">
    <property type="entry name" value="DUF688"/>
</dbReference>
<evidence type="ECO:0000313" key="2">
    <source>
        <dbReference type="EMBL" id="KAI5384958.1"/>
    </source>
</evidence>
<protein>
    <submittedName>
        <fullName evidence="2">Uncharacterized protein</fullName>
    </submittedName>
</protein>
<comment type="caution">
    <text evidence="2">The sequence shown here is derived from an EMBL/GenBank/DDBJ whole genome shotgun (WGS) entry which is preliminary data.</text>
</comment>
<keyword evidence="3" id="KW-1185">Reference proteome</keyword>
<gene>
    <name evidence="2" type="ORF">KIW84_071811</name>
</gene>
<sequence length="531" mass="59129">MMVNEGKLNINDPLLSVRRSICTPTSSTEVKTKILENSAQVLPCNKSEMIQNQVTEPVVVPKTTSLRDILNKVDHDKGIKDEKVKNLEEDDDDDVDAFSDALETLSSTESICVSGLDNLDANKCRTSSSDDKQAQDFMMNRFLPAAKAMTLQPHQHAPRKQSVLLEQPSTKLVSEEKKFFVNNMPITDIIPYTGQYEEEESESEQESDHEIDAYATISAKGCGLFPSSCIKNSLCLLNPMPDTKPDNQIPMWSSYEVEKPNKSSHFSSYRSGPTMKKAWDAIHKSKSSSGASESKRYNTYSGEPNQISRLASFRRSGVAVATGVSSSQSNSQSLADTNQSKKWKFSSQGHGSLQEVQSEGTKRSSNSRKLSMEKTLYEDTSSSKVKIPSSNSVIKAERLITDQENNQESMSLQLVRSSFDKDTEINNKQIVVVDDSEKTDAKCLMHLLSPPLPKSPSESWLCRALPLVSFKNSLAYPSRGTQQSHAAKMIGYSRTSSYSKWETIVKTSNLHHDHECCSQELTIYKSQHSKS</sequence>
<dbReference type="PANTHER" id="PTHR33671:SF9">
    <property type="entry name" value="DUF688 FAMILY PROTEIN"/>
    <property type="match status" value="1"/>
</dbReference>